<protein>
    <submittedName>
        <fullName evidence="1">Uncharacterized protein</fullName>
    </submittedName>
</protein>
<evidence type="ECO:0000313" key="2">
    <source>
        <dbReference type="Proteomes" id="UP000805193"/>
    </source>
</evidence>
<organism evidence="1 2">
    <name type="scientific">Ixodes persulcatus</name>
    <name type="common">Taiga tick</name>
    <dbReference type="NCBI Taxonomy" id="34615"/>
    <lineage>
        <taxon>Eukaryota</taxon>
        <taxon>Metazoa</taxon>
        <taxon>Ecdysozoa</taxon>
        <taxon>Arthropoda</taxon>
        <taxon>Chelicerata</taxon>
        <taxon>Arachnida</taxon>
        <taxon>Acari</taxon>
        <taxon>Parasitiformes</taxon>
        <taxon>Ixodida</taxon>
        <taxon>Ixodoidea</taxon>
        <taxon>Ixodidae</taxon>
        <taxon>Ixodinae</taxon>
        <taxon>Ixodes</taxon>
    </lineage>
</organism>
<comment type="caution">
    <text evidence="1">The sequence shown here is derived from an EMBL/GenBank/DDBJ whole genome shotgun (WGS) entry which is preliminary data.</text>
</comment>
<gene>
    <name evidence="1" type="ORF">HPB47_023069</name>
</gene>
<sequence>MSGARPIDDRCVITAARPITSTGGARTDKWACEVSRQATHDLAMGSDQETSRSTSDDPCSRCRPHPEVPVRLRLDARGNRVTIDRLATATEHVTGMLRRIRNKRHGLKERDAVRLQVQASAISCITYGTAYLRITKVDIDRLNGLIRKAHKPAQGLADLSSTERLLDLGVHNKIKELIEAQLIAYLKRLDGRPTAGGCWKGKTSRGNETAHAAARGLLPHRASPSRYSNPSPDMTYSEHQNVIRLARRKFPPPDKSLSREEGYLSRRLKTDKLYPRRPGSTRGTRAHVLSLRVETG</sequence>
<dbReference type="Proteomes" id="UP000805193">
    <property type="component" value="Unassembled WGS sequence"/>
</dbReference>
<keyword evidence="2" id="KW-1185">Reference proteome</keyword>
<evidence type="ECO:0000313" key="1">
    <source>
        <dbReference type="EMBL" id="KAG0430020.1"/>
    </source>
</evidence>
<reference evidence="1 2" key="1">
    <citation type="journal article" date="2020" name="Cell">
        <title>Large-Scale Comparative Analyses of Tick Genomes Elucidate Their Genetic Diversity and Vector Capacities.</title>
        <authorList>
            <consortium name="Tick Genome and Microbiome Consortium (TIGMIC)"/>
            <person name="Jia N."/>
            <person name="Wang J."/>
            <person name="Shi W."/>
            <person name="Du L."/>
            <person name="Sun Y."/>
            <person name="Zhan W."/>
            <person name="Jiang J.F."/>
            <person name="Wang Q."/>
            <person name="Zhang B."/>
            <person name="Ji P."/>
            <person name="Bell-Sakyi L."/>
            <person name="Cui X.M."/>
            <person name="Yuan T.T."/>
            <person name="Jiang B.G."/>
            <person name="Yang W.F."/>
            <person name="Lam T.T."/>
            <person name="Chang Q.C."/>
            <person name="Ding S.J."/>
            <person name="Wang X.J."/>
            <person name="Zhu J.G."/>
            <person name="Ruan X.D."/>
            <person name="Zhao L."/>
            <person name="Wei J.T."/>
            <person name="Ye R.Z."/>
            <person name="Que T.C."/>
            <person name="Du C.H."/>
            <person name="Zhou Y.H."/>
            <person name="Cheng J.X."/>
            <person name="Dai P.F."/>
            <person name="Guo W.B."/>
            <person name="Han X.H."/>
            <person name="Huang E.J."/>
            <person name="Li L.F."/>
            <person name="Wei W."/>
            <person name="Gao Y.C."/>
            <person name="Liu J.Z."/>
            <person name="Shao H.Z."/>
            <person name="Wang X."/>
            <person name="Wang C.C."/>
            <person name="Yang T.C."/>
            <person name="Huo Q.B."/>
            <person name="Li W."/>
            <person name="Chen H.Y."/>
            <person name="Chen S.E."/>
            <person name="Zhou L.G."/>
            <person name="Ni X.B."/>
            <person name="Tian J.H."/>
            <person name="Sheng Y."/>
            <person name="Liu T."/>
            <person name="Pan Y.S."/>
            <person name="Xia L.Y."/>
            <person name="Li J."/>
            <person name="Zhao F."/>
            <person name="Cao W.C."/>
        </authorList>
    </citation>
    <scope>NUCLEOTIDE SEQUENCE [LARGE SCALE GENOMIC DNA]</scope>
    <source>
        <strain evidence="1">Iper-2018</strain>
    </source>
</reference>
<dbReference type="EMBL" id="JABSTQ010009361">
    <property type="protein sequence ID" value="KAG0430020.1"/>
    <property type="molecule type" value="Genomic_DNA"/>
</dbReference>
<proteinExistence type="predicted"/>
<name>A0AC60QA94_IXOPE</name>
<accession>A0AC60QA94</accession>